<comment type="caution">
    <text evidence="3">The sequence shown here is derived from an EMBL/GenBank/DDBJ whole genome shotgun (WGS) entry which is preliminary data.</text>
</comment>
<dbReference type="EMBL" id="PGVA01000008">
    <property type="protein sequence ID" value="PLR85093.1"/>
    <property type="molecule type" value="Genomic_DNA"/>
</dbReference>
<dbReference type="InterPro" id="IPR037484">
    <property type="entry name" value="AmhX-like"/>
</dbReference>
<feature type="binding site" evidence="1">
    <location>
        <position position="343"/>
    </location>
    <ligand>
        <name>Mn(2+)</name>
        <dbReference type="ChEBI" id="CHEBI:29035"/>
        <label>2</label>
    </ligand>
</feature>
<dbReference type="InterPro" id="IPR011650">
    <property type="entry name" value="Peptidase_M20_dimer"/>
</dbReference>
<dbReference type="Pfam" id="PF07687">
    <property type="entry name" value="M20_dimer"/>
    <property type="match status" value="1"/>
</dbReference>
<feature type="binding site" evidence="1">
    <location>
        <position position="88"/>
    </location>
    <ligand>
        <name>Mn(2+)</name>
        <dbReference type="ChEBI" id="CHEBI:29035"/>
        <label>2</label>
    </ligand>
</feature>
<sequence length="376" mass="40808">MTNTSIQTYMLKTFEHLHSNPEISWEEVKTTGFLKQETEKLGCRVTTFPDSTGLIAEIGNGKPIVAIRADIDALSQEVNGDFQPNHSCGHDAHMTIVLGAIQILKERSAEWEGTIRFIFQPAEEKGTGALKMVELGAVDDVDFLFGVHLRPENEMGDGYAAPFLIHGAARFISASISGEDMHGARPHLGANAIEAGAALVHMLKNIYVNPLTPASIKMTKFISGGESSNIIPGNAEFSLDLRAQTNEAMDHLQNKLEKAFKAVESFYDVKVSFSIPATLPAAIKNDEAVSIMNNAIINSLSEERCLPPIITTGGDDFHFYTIKRPHLKATMLGLGCGLVPGLHHPDMTFRREAMVKGAEILTEAAILALGTGRVDS</sequence>
<dbReference type="SUPFAM" id="SSF55031">
    <property type="entry name" value="Bacterial exopeptidase dimerisation domain"/>
    <property type="match status" value="1"/>
</dbReference>
<gene>
    <name evidence="3" type="ORF">CU635_04750</name>
    <name evidence="4" type="ORF">CVD25_00235</name>
</gene>
<dbReference type="AlphaFoldDB" id="A0A2N5GQF9"/>
<reference evidence="3 5" key="1">
    <citation type="submission" date="2017-11" db="EMBL/GenBank/DDBJ databases">
        <title>Comparitive Functional Genomics of Dry Heat Resistant strains isolated from the Viking Spacecraft.</title>
        <authorList>
            <person name="Seuylemezian A."/>
            <person name="Cooper K."/>
            <person name="Vaishampayan P."/>
        </authorList>
    </citation>
    <scope>NUCLEOTIDE SEQUENCE [LARGE SCALE GENOMIC DNA]</scope>
    <source>
        <strain evidence="3 5">M4.6</strain>
    </source>
</reference>
<evidence type="ECO:0000313" key="5">
    <source>
        <dbReference type="Proteomes" id="UP000234951"/>
    </source>
</evidence>
<keyword evidence="1" id="KW-0464">Manganese</keyword>
<organism evidence="3 5">
    <name type="scientific">Bacillus canaveralius</name>
    <dbReference type="NCBI Taxonomy" id="1403243"/>
    <lineage>
        <taxon>Bacteria</taxon>
        <taxon>Bacillati</taxon>
        <taxon>Bacillota</taxon>
        <taxon>Bacilli</taxon>
        <taxon>Bacillales</taxon>
        <taxon>Bacillaceae</taxon>
        <taxon>Bacillus</taxon>
    </lineage>
</organism>
<dbReference type="Gene3D" id="3.40.630.10">
    <property type="entry name" value="Zn peptidases"/>
    <property type="match status" value="1"/>
</dbReference>
<feature type="binding site" evidence="1">
    <location>
        <position position="148"/>
    </location>
    <ligand>
        <name>Mn(2+)</name>
        <dbReference type="ChEBI" id="CHEBI:29035"/>
        <label>2</label>
    </ligand>
</feature>
<dbReference type="InterPro" id="IPR017439">
    <property type="entry name" value="Amidohydrolase"/>
</dbReference>
<feature type="binding site" evidence="1">
    <location>
        <position position="90"/>
    </location>
    <ligand>
        <name>Mn(2+)</name>
        <dbReference type="ChEBI" id="CHEBI:29035"/>
        <label>2</label>
    </ligand>
</feature>
<protein>
    <submittedName>
        <fullName evidence="3">Amidohydrolase</fullName>
    </submittedName>
</protein>
<dbReference type="CDD" id="cd08018">
    <property type="entry name" value="M20_Acy1_amhX-like"/>
    <property type="match status" value="1"/>
</dbReference>
<dbReference type="SUPFAM" id="SSF53187">
    <property type="entry name" value="Zn-dependent exopeptidases"/>
    <property type="match status" value="1"/>
</dbReference>
<keyword evidence="1" id="KW-0479">Metal-binding</keyword>
<evidence type="ECO:0000313" key="6">
    <source>
        <dbReference type="Proteomes" id="UP000235114"/>
    </source>
</evidence>
<comment type="cofactor">
    <cofactor evidence="1">
        <name>Mn(2+)</name>
        <dbReference type="ChEBI" id="CHEBI:29035"/>
    </cofactor>
    <text evidence="1">The Mn(2+) ion enhances activity.</text>
</comment>
<accession>A0A2N5GQF9</accession>
<dbReference type="InterPro" id="IPR036264">
    <property type="entry name" value="Bact_exopeptidase_dim_dom"/>
</dbReference>
<dbReference type="Gene3D" id="3.30.70.360">
    <property type="match status" value="1"/>
</dbReference>
<dbReference type="NCBIfam" id="TIGR01891">
    <property type="entry name" value="amidohydrolases"/>
    <property type="match status" value="1"/>
</dbReference>
<dbReference type="Pfam" id="PF01546">
    <property type="entry name" value="Peptidase_M20"/>
    <property type="match status" value="1"/>
</dbReference>
<dbReference type="PANTHER" id="PTHR11014:SF122">
    <property type="entry name" value="AMIDOHYDROLASE AMHX"/>
    <property type="match status" value="1"/>
</dbReference>
<dbReference type="GO" id="GO:0016787">
    <property type="term" value="F:hydrolase activity"/>
    <property type="evidence" value="ECO:0007669"/>
    <property type="project" value="UniProtKB-KW"/>
</dbReference>
<name>A0A2N5GQF9_9BACI</name>
<dbReference type="Proteomes" id="UP000234951">
    <property type="component" value="Unassembled WGS sequence"/>
</dbReference>
<dbReference type="PANTHER" id="PTHR11014">
    <property type="entry name" value="PEPTIDASE M20 FAMILY MEMBER"/>
    <property type="match status" value="1"/>
</dbReference>
<dbReference type="InterPro" id="IPR002933">
    <property type="entry name" value="Peptidase_M20"/>
</dbReference>
<feature type="binding site" evidence="1">
    <location>
        <position position="124"/>
    </location>
    <ligand>
        <name>Mn(2+)</name>
        <dbReference type="ChEBI" id="CHEBI:29035"/>
        <label>2</label>
    </ligand>
</feature>
<evidence type="ECO:0000313" key="4">
    <source>
        <dbReference type="EMBL" id="PLS00909.1"/>
    </source>
</evidence>
<evidence type="ECO:0000313" key="3">
    <source>
        <dbReference type="EMBL" id="PLR85093.1"/>
    </source>
</evidence>
<dbReference type="Proteomes" id="UP000235114">
    <property type="component" value="Unassembled WGS sequence"/>
</dbReference>
<evidence type="ECO:0000256" key="1">
    <source>
        <dbReference type="PIRSR" id="PIRSR005962-1"/>
    </source>
</evidence>
<proteinExistence type="predicted"/>
<dbReference type="EMBL" id="PGVD01000001">
    <property type="protein sequence ID" value="PLS00909.1"/>
    <property type="molecule type" value="Genomic_DNA"/>
</dbReference>
<evidence type="ECO:0000259" key="2">
    <source>
        <dbReference type="Pfam" id="PF07687"/>
    </source>
</evidence>
<reference evidence="4 6" key="2">
    <citation type="submission" date="2017-12" db="EMBL/GenBank/DDBJ databases">
        <title>Comparative Functional Genomics of Dry Heat Resistant strains isolated from the Viking Spacecraft.</title>
        <authorList>
            <person name="Seuylemezian A."/>
            <person name="Cooper K."/>
            <person name="Vaishampayan P."/>
        </authorList>
    </citation>
    <scope>NUCLEOTIDE SEQUENCE [LARGE SCALE GENOMIC DNA]</scope>
    <source>
        <strain evidence="4 6">ATCC 29669</strain>
    </source>
</reference>
<dbReference type="PIRSF" id="PIRSF005962">
    <property type="entry name" value="Pept_M20D_amidohydro"/>
    <property type="match status" value="1"/>
</dbReference>
<keyword evidence="6" id="KW-1185">Reference proteome</keyword>
<dbReference type="GO" id="GO:0046872">
    <property type="term" value="F:metal ion binding"/>
    <property type="evidence" value="ECO:0007669"/>
    <property type="project" value="UniProtKB-KW"/>
</dbReference>
<feature type="domain" description="Peptidase M20 dimerisation" evidence="2">
    <location>
        <begin position="173"/>
        <end position="263"/>
    </location>
</feature>
<dbReference type="OrthoDB" id="9776731at2"/>
<keyword evidence="3" id="KW-0378">Hydrolase</keyword>